<dbReference type="Proteomes" id="UP001208570">
    <property type="component" value="Unassembled WGS sequence"/>
</dbReference>
<protein>
    <recommendedName>
        <fullName evidence="1">MAM domain-containing protein</fullName>
    </recommendedName>
</protein>
<dbReference type="Pfam" id="PF00629">
    <property type="entry name" value="MAM"/>
    <property type="match status" value="1"/>
</dbReference>
<evidence type="ECO:0000313" key="3">
    <source>
        <dbReference type="Proteomes" id="UP001208570"/>
    </source>
</evidence>
<dbReference type="Gene3D" id="2.60.120.200">
    <property type="match status" value="1"/>
</dbReference>
<dbReference type="SMART" id="SM00137">
    <property type="entry name" value="MAM"/>
    <property type="match status" value="1"/>
</dbReference>
<dbReference type="InterPro" id="IPR051560">
    <property type="entry name" value="MAM_domain-containing"/>
</dbReference>
<name>A0AAD9IYT1_9ANNE</name>
<accession>A0AAD9IYT1</accession>
<evidence type="ECO:0000259" key="1">
    <source>
        <dbReference type="PROSITE" id="PS50060"/>
    </source>
</evidence>
<evidence type="ECO:0000313" key="2">
    <source>
        <dbReference type="EMBL" id="KAK2143369.1"/>
    </source>
</evidence>
<dbReference type="AlphaFoldDB" id="A0AAD9IYT1"/>
<dbReference type="EMBL" id="JAODUP010000850">
    <property type="protein sequence ID" value="KAK2143369.1"/>
    <property type="molecule type" value="Genomic_DNA"/>
</dbReference>
<comment type="caution">
    <text evidence="2">The sequence shown here is derived from an EMBL/GenBank/DDBJ whole genome shotgun (WGS) entry which is preliminary data.</text>
</comment>
<gene>
    <name evidence="2" type="ORF">LSH36_849g01026</name>
</gene>
<reference evidence="2" key="1">
    <citation type="journal article" date="2023" name="Mol. Biol. Evol.">
        <title>Third-Generation Sequencing Reveals the Adaptive Role of the Epigenome in Three Deep-Sea Polychaetes.</title>
        <authorList>
            <person name="Perez M."/>
            <person name="Aroh O."/>
            <person name="Sun Y."/>
            <person name="Lan Y."/>
            <person name="Juniper S.K."/>
            <person name="Young C.R."/>
            <person name="Angers B."/>
            <person name="Qian P.Y."/>
        </authorList>
    </citation>
    <scope>NUCLEOTIDE SEQUENCE</scope>
    <source>
        <strain evidence="2">P08H-3</strain>
    </source>
</reference>
<dbReference type="InterPro" id="IPR000998">
    <property type="entry name" value="MAM_dom"/>
</dbReference>
<proteinExistence type="predicted"/>
<dbReference type="PROSITE" id="PS50060">
    <property type="entry name" value="MAM_2"/>
    <property type="match status" value="1"/>
</dbReference>
<organism evidence="2 3">
    <name type="scientific">Paralvinella palmiformis</name>
    <dbReference type="NCBI Taxonomy" id="53620"/>
    <lineage>
        <taxon>Eukaryota</taxon>
        <taxon>Metazoa</taxon>
        <taxon>Spiralia</taxon>
        <taxon>Lophotrochozoa</taxon>
        <taxon>Annelida</taxon>
        <taxon>Polychaeta</taxon>
        <taxon>Sedentaria</taxon>
        <taxon>Canalipalpata</taxon>
        <taxon>Terebellida</taxon>
        <taxon>Terebelliformia</taxon>
        <taxon>Alvinellidae</taxon>
        <taxon>Paralvinella</taxon>
    </lineage>
</organism>
<sequence>MQKDCLYGDDEDSAKCGALLPEGSSCHFEKDTCGWTNSTDTDIYWKRHRGPTLTNHTGPNYDHTTANDKGFYMYMDASDGAQWNRALMRSPLYPPTRLDVNDPKSPYYRMCKLRFFYHMYGVHVYQLILHVQEVVRGCQNCGRTYSEIWVKNLYLGTSRKPANVWERAIVTLPEITRSFRLEFEAIRAIRPYGDIALDDISFSPECFSRGQLSCVYLTNRSVLFVEMGR</sequence>
<dbReference type="SUPFAM" id="SSF49899">
    <property type="entry name" value="Concanavalin A-like lectins/glucanases"/>
    <property type="match status" value="1"/>
</dbReference>
<dbReference type="CDD" id="cd06263">
    <property type="entry name" value="MAM"/>
    <property type="match status" value="1"/>
</dbReference>
<dbReference type="InterPro" id="IPR013320">
    <property type="entry name" value="ConA-like_dom_sf"/>
</dbReference>
<feature type="domain" description="MAM" evidence="1">
    <location>
        <begin position="24"/>
        <end position="208"/>
    </location>
</feature>
<dbReference type="PANTHER" id="PTHR23282:SF146">
    <property type="entry name" value="RT07201P-RELATED"/>
    <property type="match status" value="1"/>
</dbReference>
<dbReference type="GO" id="GO:0016020">
    <property type="term" value="C:membrane"/>
    <property type="evidence" value="ECO:0007669"/>
    <property type="project" value="InterPro"/>
</dbReference>
<dbReference type="PANTHER" id="PTHR23282">
    <property type="entry name" value="APICAL ENDOSOMAL GLYCOPROTEIN PRECURSOR"/>
    <property type="match status" value="1"/>
</dbReference>
<keyword evidence="3" id="KW-1185">Reference proteome</keyword>